<gene>
    <name evidence="2" type="ORF">T190423A01A_20563</name>
</gene>
<sequence>MGFGGASAMIASLKHNKRTRKTSFEKLERFQKEDNSKLYFDKKSSKLDLERIRKQTRKEQQISFLKNALSFVLVAIILIYVIGFVIF</sequence>
<reference evidence="2 3" key="1">
    <citation type="submission" date="2024-05" db="EMBL/GenBank/DDBJ databases">
        <authorList>
            <person name="Duchaud E."/>
        </authorList>
    </citation>
    <scope>NUCLEOTIDE SEQUENCE [LARGE SCALE GENOMIC DNA]</scope>
    <source>
        <strain evidence="2">Ena-SAMPLE-TAB-13-05-2024-13:56:06:370-140308</strain>
    </source>
</reference>
<name>A0ABP1F2P4_9FLAO</name>
<evidence type="ECO:0000256" key="1">
    <source>
        <dbReference type="SAM" id="Phobius"/>
    </source>
</evidence>
<evidence type="ECO:0008006" key="4">
    <source>
        <dbReference type="Google" id="ProtNLM"/>
    </source>
</evidence>
<dbReference type="Proteomes" id="UP001497527">
    <property type="component" value="Unassembled WGS sequence"/>
</dbReference>
<dbReference type="EMBL" id="CAXJIO010000011">
    <property type="protein sequence ID" value="CAL2102812.1"/>
    <property type="molecule type" value="Genomic_DNA"/>
</dbReference>
<keyword evidence="3" id="KW-1185">Reference proteome</keyword>
<organism evidence="2 3">
    <name type="scientific">Tenacibaculum polynesiense</name>
    <dbReference type="NCBI Taxonomy" id="3137857"/>
    <lineage>
        <taxon>Bacteria</taxon>
        <taxon>Pseudomonadati</taxon>
        <taxon>Bacteroidota</taxon>
        <taxon>Flavobacteriia</taxon>
        <taxon>Flavobacteriales</taxon>
        <taxon>Flavobacteriaceae</taxon>
        <taxon>Tenacibaculum</taxon>
    </lineage>
</organism>
<keyword evidence="1" id="KW-0472">Membrane</keyword>
<protein>
    <recommendedName>
        <fullName evidence="4">Riboflavin synthase subunit beta</fullName>
    </recommendedName>
</protein>
<keyword evidence="1" id="KW-1133">Transmembrane helix</keyword>
<accession>A0ABP1F2P4</accession>
<comment type="caution">
    <text evidence="2">The sequence shown here is derived from an EMBL/GenBank/DDBJ whole genome shotgun (WGS) entry which is preliminary data.</text>
</comment>
<feature type="transmembrane region" description="Helical" evidence="1">
    <location>
        <begin position="64"/>
        <end position="86"/>
    </location>
</feature>
<dbReference type="RefSeq" id="WP_348716536.1">
    <property type="nucleotide sequence ID" value="NZ_CAXJIO010000011.1"/>
</dbReference>
<evidence type="ECO:0000313" key="2">
    <source>
        <dbReference type="EMBL" id="CAL2102812.1"/>
    </source>
</evidence>
<proteinExistence type="predicted"/>
<keyword evidence="1" id="KW-0812">Transmembrane</keyword>
<evidence type="ECO:0000313" key="3">
    <source>
        <dbReference type="Proteomes" id="UP001497527"/>
    </source>
</evidence>